<dbReference type="AlphaFoldDB" id="A0A068S8E8"/>
<dbReference type="Proteomes" id="UP000027586">
    <property type="component" value="Unassembled WGS sequence"/>
</dbReference>
<name>A0A068S8E8_9FUNG</name>
<protein>
    <recommendedName>
        <fullName evidence="3">SWIM-type domain-containing protein</fullName>
    </recommendedName>
</protein>
<dbReference type="GO" id="GO:0008270">
    <property type="term" value="F:zinc ion binding"/>
    <property type="evidence" value="ECO:0007669"/>
    <property type="project" value="UniProtKB-KW"/>
</dbReference>
<proteinExistence type="predicted"/>
<feature type="region of interest" description="Disordered" evidence="2">
    <location>
        <begin position="827"/>
        <end position="978"/>
    </location>
</feature>
<evidence type="ECO:0000313" key="5">
    <source>
        <dbReference type="Proteomes" id="UP000027586"/>
    </source>
</evidence>
<evidence type="ECO:0000256" key="2">
    <source>
        <dbReference type="SAM" id="MobiDB-lite"/>
    </source>
</evidence>
<gene>
    <name evidence="4" type="ORF">LCOR_09151.1</name>
</gene>
<keyword evidence="1" id="KW-0863">Zinc-finger</keyword>
<feature type="compositionally biased region" description="Basic and acidic residues" evidence="2">
    <location>
        <begin position="443"/>
        <end position="455"/>
    </location>
</feature>
<dbReference type="EMBL" id="CBTN010000055">
    <property type="protein sequence ID" value="CDH58285.1"/>
    <property type="molecule type" value="Genomic_DNA"/>
</dbReference>
<dbReference type="VEuPathDB" id="FungiDB:LCOR_09151.1"/>
<keyword evidence="1" id="KW-0479">Metal-binding</keyword>
<sequence length="978" mass="109101">MYDIIWLQGHPAIAAIHYYQHLKETHVLYCPDDGNHPMPIRALARDILTVYDSNNKSLAVHFMHPCGDKRLEQVMIFLNKIRAELRMACYELPTLKLQINLLLGWSMSIYHQHNTTAEQWMRRCLVPYDPAASQTPSSCTIHRITDDANSLFCISDTPFTKQALFVNITLSLCDQAPSVEHGMVLTTDAKAAIQGWSDAMTSLSRAGTLVFFVDEKLLFGQAVLNQPSKSKQEGLLTRLRKATYERLQEMNASCPIYMYFRDYWSAHPEELIDQITCMQHRHHLDLSRSLCLHFSRQEARKMEDQAYLSSIQNVYLNETTSKNRSRWKDDFSIMMKVDKARGKGDTLSLKSPSLLDLPPELKSDSLVPLVERLNKGDLTTTEHFTERLTHSVSASNASTYEKWKSCMEATIPAGNPIENDTIMKETIQNGDEDTTTSPLSPPKEPEHEEIQEPYHGDPMDLMESFSYALKDAMIVNYIDNQGAYKRGGSILDSLDQTEFSGNEEKITLFAKAQGTAAEPYNVHMTLEKPSGGNIVISGGLCSCPVGKGGKCKHCVATLKMFMINGDDFDYAPSRRPPPPPSTTTDTSKPTTKDKATISKDATVPEKQPDVTAATPAPAPASSTSITTQPSSSSSRPPRRRRSLPWSDALDEQPKTKARRKANTEDDDKKKPKKTTTTTKARQKKKMDEDDSVSTSTSTAPKRATTTRRKKKATVDAMDDEFGVDTSSIAELPKTTARTTRRKKKTTVDVMDDEFGIDTSSSMDMPTTTTTTTRRKTPSRRAKVDKQDVAMSTSDTSEKEDNDSDVVAATETRPKKSVVDLMDAEFGLGMPAVDKTPVPERSPPPPQISSLEPPPSHSSTPIIMFNKSPLRNDQMVDNDDDSDATQDGLDLMMDDENDTRSPFQNQGDSKSYNNTNSMSLDIPITTRTSSSLSDEMSVDISATRHSSNKPSDKEKDTIMVYSNDDERDKVDDLFDEIGL</sequence>
<keyword evidence="5" id="KW-1185">Reference proteome</keyword>
<dbReference type="OrthoDB" id="2289883at2759"/>
<feature type="compositionally biased region" description="Low complexity" evidence="2">
    <location>
        <begin position="611"/>
        <end position="635"/>
    </location>
</feature>
<evidence type="ECO:0000259" key="3">
    <source>
        <dbReference type="PROSITE" id="PS50966"/>
    </source>
</evidence>
<feature type="compositionally biased region" description="Low complexity" evidence="2">
    <location>
        <begin position="693"/>
        <end position="703"/>
    </location>
</feature>
<feature type="compositionally biased region" description="Polar residues" evidence="2">
    <location>
        <begin position="899"/>
        <end position="933"/>
    </location>
</feature>
<accession>A0A068S8E8</accession>
<feature type="compositionally biased region" description="Basic and acidic residues" evidence="2">
    <location>
        <begin position="590"/>
        <end position="608"/>
    </location>
</feature>
<evidence type="ECO:0000256" key="1">
    <source>
        <dbReference type="PROSITE-ProRule" id="PRU00325"/>
    </source>
</evidence>
<dbReference type="InterPro" id="IPR007527">
    <property type="entry name" value="Znf_SWIM"/>
</dbReference>
<feature type="region of interest" description="Disordered" evidence="2">
    <location>
        <begin position="569"/>
        <end position="811"/>
    </location>
</feature>
<feature type="compositionally biased region" description="Low complexity" evidence="2">
    <location>
        <begin position="757"/>
        <end position="771"/>
    </location>
</feature>
<comment type="caution">
    <text evidence="4">The sequence shown here is derived from an EMBL/GenBank/DDBJ whole genome shotgun (WGS) entry which is preliminary data.</text>
</comment>
<evidence type="ECO:0000313" key="4">
    <source>
        <dbReference type="EMBL" id="CDH58285.1"/>
    </source>
</evidence>
<dbReference type="PROSITE" id="PS50966">
    <property type="entry name" value="ZF_SWIM"/>
    <property type="match status" value="1"/>
</dbReference>
<keyword evidence="1" id="KW-0862">Zinc</keyword>
<feature type="domain" description="SWIM-type" evidence="3">
    <location>
        <begin position="520"/>
        <end position="562"/>
    </location>
</feature>
<feature type="region of interest" description="Disordered" evidence="2">
    <location>
        <begin position="430"/>
        <end position="455"/>
    </location>
</feature>
<reference evidence="4" key="1">
    <citation type="submission" date="2013-08" db="EMBL/GenBank/DDBJ databases">
        <title>Gene expansion shapes genome architecture in the human pathogen Lichtheimia corymbifera: an evolutionary genomics analysis in the ancient terrestrial Mucorales (Mucoromycotina).</title>
        <authorList>
            <person name="Schwartze V.U."/>
            <person name="Winter S."/>
            <person name="Shelest E."/>
            <person name="Marcet-Houben M."/>
            <person name="Horn F."/>
            <person name="Wehner S."/>
            <person name="Hoffmann K."/>
            <person name="Riege K."/>
            <person name="Sammeth M."/>
            <person name="Nowrousian M."/>
            <person name="Valiante V."/>
            <person name="Linde J."/>
            <person name="Jacobsen I.D."/>
            <person name="Marz M."/>
            <person name="Brakhage A.A."/>
            <person name="Gabaldon T."/>
            <person name="Bocker S."/>
            <person name="Voigt K."/>
        </authorList>
    </citation>
    <scope>NUCLEOTIDE SEQUENCE [LARGE SCALE GENOMIC DNA]</scope>
    <source>
        <strain evidence="4">FSU 9682</strain>
    </source>
</reference>
<organism evidence="4 5">
    <name type="scientific">Lichtheimia corymbifera JMRC:FSU:9682</name>
    <dbReference type="NCBI Taxonomy" id="1263082"/>
    <lineage>
        <taxon>Eukaryota</taxon>
        <taxon>Fungi</taxon>
        <taxon>Fungi incertae sedis</taxon>
        <taxon>Mucoromycota</taxon>
        <taxon>Mucoromycotina</taxon>
        <taxon>Mucoromycetes</taxon>
        <taxon>Mucorales</taxon>
        <taxon>Lichtheimiaceae</taxon>
        <taxon>Lichtheimia</taxon>
    </lineage>
</organism>
<feature type="compositionally biased region" description="Pro residues" evidence="2">
    <location>
        <begin position="839"/>
        <end position="855"/>
    </location>
</feature>